<accession>A0A8J7F322</accession>
<organism evidence="1 2">
    <name type="scientific">Plectonema cf. radiosum LEGE 06105</name>
    <dbReference type="NCBI Taxonomy" id="945769"/>
    <lineage>
        <taxon>Bacteria</taxon>
        <taxon>Bacillati</taxon>
        <taxon>Cyanobacteriota</taxon>
        <taxon>Cyanophyceae</taxon>
        <taxon>Oscillatoriophycideae</taxon>
        <taxon>Oscillatoriales</taxon>
        <taxon>Microcoleaceae</taxon>
        <taxon>Plectonema</taxon>
    </lineage>
</organism>
<evidence type="ECO:0000313" key="1">
    <source>
        <dbReference type="EMBL" id="MBE9211494.1"/>
    </source>
</evidence>
<evidence type="ECO:0000313" key="2">
    <source>
        <dbReference type="Proteomes" id="UP000620559"/>
    </source>
</evidence>
<comment type="caution">
    <text evidence="1">The sequence shown here is derived from an EMBL/GenBank/DDBJ whole genome shotgun (WGS) entry which is preliminary data.</text>
</comment>
<dbReference type="RefSeq" id="WP_193916509.1">
    <property type="nucleotide sequence ID" value="NZ_JADEWL010000004.1"/>
</dbReference>
<name>A0A8J7F322_9CYAN</name>
<dbReference type="EMBL" id="JADEWL010000004">
    <property type="protein sequence ID" value="MBE9211494.1"/>
    <property type="molecule type" value="Genomic_DNA"/>
</dbReference>
<reference evidence="1" key="1">
    <citation type="submission" date="2020-10" db="EMBL/GenBank/DDBJ databases">
        <authorList>
            <person name="Castelo-Branco R."/>
            <person name="Eusebio N."/>
            <person name="Adriana R."/>
            <person name="Vieira A."/>
            <person name="Brugerolle De Fraissinette N."/>
            <person name="Rezende De Castro R."/>
            <person name="Schneider M.P."/>
            <person name="Vasconcelos V."/>
            <person name="Leao P.N."/>
        </authorList>
    </citation>
    <scope>NUCLEOTIDE SEQUENCE</scope>
    <source>
        <strain evidence="1">LEGE 06105</strain>
    </source>
</reference>
<sequence>MTYTQNHANQNYCECEFTIPVKLNVPITINTTVYINPVPITKQILPVVIEPDLLLEPGVRAKAPACYPQFEHQPQLPYQSQEALPCN</sequence>
<gene>
    <name evidence="1" type="ORF">IQ247_01965</name>
</gene>
<dbReference type="Proteomes" id="UP000620559">
    <property type="component" value="Unassembled WGS sequence"/>
</dbReference>
<protein>
    <submittedName>
        <fullName evidence="1">Uncharacterized protein</fullName>
    </submittedName>
</protein>
<keyword evidence="2" id="KW-1185">Reference proteome</keyword>
<dbReference type="AlphaFoldDB" id="A0A8J7F322"/>
<proteinExistence type="predicted"/>